<dbReference type="SUPFAM" id="SSF49464">
    <property type="entry name" value="Carboxypeptidase regulatory domain-like"/>
    <property type="match status" value="1"/>
</dbReference>
<evidence type="ECO:0000313" key="2">
    <source>
        <dbReference type="EMBL" id="MCH5600127.1"/>
    </source>
</evidence>
<dbReference type="RefSeq" id="WP_240832139.1">
    <property type="nucleotide sequence ID" value="NZ_JAKWBL010000004.1"/>
</dbReference>
<accession>A0ABS9SP21</accession>
<sequence length="407" mass="46474">MKKLLLLAALLLHIFCSFGQKVIKGQVIDKQTQEGIRNATVFIDNTQLGTTTNRTGKFSLPVSQNINSVIVISCVGYKTISIEMPQSDSSLLIPLEKIIEELDGVTIVGKRSKPVLGKKWQNIFLTYFLGNNQPAADCDITNLNKISFFLSDDENRLRAHSNEIILIVNKWLGYKIYYEIIEFEINLTENTVVNYGYSKFEDISNGDEKFLHRRENKYCGSLSHFLRSLYVNNHAQNGFEIKRATIEINSENERVRTLAKQNGYQLNFTFETLGNKRTPLDSSKYYYKVYIANKKYSVVTQHALLAPDNLFITDLEIFKELYFKDYLLVNYKHGNYEQSINNSMASLAFDNKYQSAMLKLKDDNSVLLYPNGRFDPPKSLIIAGAWANSNAIANMLPLDFTCACRGE</sequence>
<dbReference type="Proteomes" id="UP001202248">
    <property type="component" value="Unassembled WGS sequence"/>
</dbReference>
<protein>
    <submittedName>
        <fullName evidence="2">Carboxypeptidase-like regulatory domain-containing protein</fullName>
    </submittedName>
</protein>
<gene>
    <name evidence="2" type="ORF">MKP09_20505</name>
</gene>
<dbReference type="Pfam" id="PF13715">
    <property type="entry name" value="CarbopepD_reg_2"/>
    <property type="match status" value="1"/>
</dbReference>
<dbReference type="EMBL" id="JAKWBL010000004">
    <property type="protein sequence ID" value="MCH5600127.1"/>
    <property type="molecule type" value="Genomic_DNA"/>
</dbReference>
<comment type="caution">
    <text evidence="2">The sequence shown here is derived from an EMBL/GenBank/DDBJ whole genome shotgun (WGS) entry which is preliminary data.</text>
</comment>
<feature type="signal peptide" evidence="1">
    <location>
        <begin position="1"/>
        <end position="19"/>
    </location>
</feature>
<name>A0ABS9SP21_9BACT</name>
<reference evidence="2 3" key="1">
    <citation type="submission" date="2022-02" db="EMBL/GenBank/DDBJ databases">
        <authorList>
            <person name="Min J."/>
        </authorList>
    </citation>
    <scope>NUCLEOTIDE SEQUENCE [LARGE SCALE GENOMIC DNA]</scope>
    <source>
        <strain evidence="2 3">GR10-1</strain>
    </source>
</reference>
<dbReference type="Gene3D" id="2.60.40.1120">
    <property type="entry name" value="Carboxypeptidase-like, regulatory domain"/>
    <property type="match status" value="1"/>
</dbReference>
<evidence type="ECO:0000256" key="1">
    <source>
        <dbReference type="SAM" id="SignalP"/>
    </source>
</evidence>
<organism evidence="2 3">
    <name type="scientific">Niabella ginsengisoli</name>
    <dbReference type="NCBI Taxonomy" id="522298"/>
    <lineage>
        <taxon>Bacteria</taxon>
        <taxon>Pseudomonadati</taxon>
        <taxon>Bacteroidota</taxon>
        <taxon>Chitinophagia</taxon>
        <taxon>Chitinophagales</taxon>
        <taxon>Chitinophagaceae</taxon>
        <taxon>Niabella</taxon>
    </lineage>
</organism>
<keyword evidence="1" id="KW-0732">Signal</keyword>
<feature type="chain" id="PRO_5047135159" evidence="1">
    <location>
        <begin position="20"/>
        <end position="407"/>
    </location>
</feature>
<proteinExistence type="predicted"/>
<evidence type="ECO:0000313" key="3">
    <source>
        <dbReference type="Proteomes" id="UP001202248"/>
    </source>
</evidence>
<keyword evidence="3" id="KW-1185">Reference proteome</keyword>
<dbReference type="InterPro" id="IPR008969">
    <property type="entry name" value="CarboxyPept-like_regulatory"/>
</dbReference>